<evidence type="ECO:0000313" key="2">
    <source>
        <dbReference type="EMBL" id="KAL3270407.1"/>
    </source>
</evidence>
<feature type="compositionally biased region" description="Basic residues" evidence="1">
    <location>
        <begin position="438"/>
        <end position="453"/>
    </location>
</feature>
<feature type="compositionally biased region" description="Basic and acidic residues" evidence="1">
    <location>
        <begin position="1"/>
        <end position="19"/>
    </location>
</feature>
<accession>A0ABD2MVS5</accession>
<feature type="region of interest" description="Disordered" evidence="1">
    <location>
        <begin position="427"/>
        <end position="453"/>
    </location>
</feature>
<dbReference type="AlphaFoldDB" id="A0ABD2MVS5"/>
<comment type="caution">
    <text evidence="2">The sequence shown here is derived from an EMBL/GenBank/DDBJ whole genome shotgun (WGS) entry which is preliminary data.</text>
</comment>
<feature type="region of interest" description="Disordered" evidence="1">
    <location>
        <begin position="189"/>
        <end position="232"/>
    </location>
</feature>
<feature type="region of interest" description="Disordered" evidence="1">
    <location>
        <begin position="296"/>
        <end position="353"/>
    </location>
</feature>
<organism evidence="2 3">
    <name type="scientific">Cryptolaemus montrouzieri</name>
    <dbReference type="NCBI Taxonomy" id="559131"/>
    <lineage>
        <taxon>Eukaryota</taxon>
        <taxon>Metazoa</taxon>
        <taxon>Ecdysozoa</taxon>
        <taxon>Arthropoda</taxon>
        <taxon>Hexapoda</taxon>
        <taxon>Insecta</taxon>
        <taxon>Pterygota</taxon>
        <taxon>Neoptera</taxon>
        <taxon>Endopterygota</taxon>
        <taxon>Coleoptera</taxon>
        <taxon>Polyphaga</taxon>
        <taxon>Cucujiformia</taxon>
        <taxon>Coccinelloidea</taxon>
        <taxon>Coccinellidae</taxon>
        <taxon>Scymninae</taxon>
        <taxon>Scymnini</taxon>
        <taxon>Cryptolaemus</taxon>
    </lineage>
</organism>
<name>A0ABD2MVS5_9CUCU</name>
<proteinExistence type="predicted"/>
<sequence>MNGISKESKNSSQEDEKNLHPLAIVSNINPEDIPDIPVNKFLLRGNVNKDDKDQKDPSDRKGSRERKVSERDGNYRGGRRDWENRGFNRRLPMKTKSGRIIKGRGRFRFRTPSRSRSRSVTPPHWRKEENRVVKLSELAERKTKERTPKRDVDKHMDANHSSRPNRIRNTYTPEKKIERAVDYNALDYEDQSSDEHDTAKKQVASLVQYPLNQERNNVESEKNNKENEEEEDKIINERSQFLAEALGVQIKTGQEPAKQETKQASFVGQKNKPIVLHANISGPNDFGRARQRYVSENGNQEEKGGRNKFETEKPAGNQIMARNYRSNGRQDFDNRRPVNRQGREMDRRRPNKPFKRGIVSLHASKIPETEDAIVQAIGRAKSAGHVPGRADVPTRDALAQNASEIRIRGPAETGEVEALKNERVRRKSRGVKIENTHLNRRRLSSKRLRKSRI</sequence>
<keyword evidence="3" id="KW-1185">Reference proteome</keyword>
<feature type="compositionally biased region" description="Basic and acidic residues" evidence="1">
    <location>
        <begin position="216"/>
        <end position="226"/>
    </location>
</feature>
<dbReference type="Proteomes" id="UP001516400">
    <property type="component" value="Unassembled WGS sequence"/>
</dbReference>
<feature type="compositionally biased region" description="Basic and acidic residues" evidence="1">
    <location>
        <begin position="47"/>
        <end position="86"/>
    </location>
</feature>
<feature type="compositionally biased region" description="Basic residues" evidence="1">
    <location>
        <begin position="87"/>
        <end position="117"/>
    </location>
</feature>
<gene>
    <name evidence="2" type="ORF">HHI36_024366</name>
</gene>
<feature type="compositionally biased region" description="Polar residues" evidence="1">
    <location>
        <begin position="161"/>
        <end position="172"/>
    </location>
</feature>
<evidence type="ECO:0000313" key="3">
    <source>
        <dbReference type="Proteomes" id="UP001516400"/>
    </source>
</evidence>
<reference evidence="2 3" key="1">
    <citation type="journal article" date="2021" name="BMC Biol.">
        <title>Horizontally acquired antibacterial genes associated with adaptive radiation of ladybird beetles.</title>
        <authorList>
            <person name="Li H.S."/>
            <person name="Tang X.F."/>
            <person name="Huang Y.H."/>
            <person name="Xu Z.Y."/>
            <person name="Chen M.L."/>
            <person name="Du X.Y."/>
            <person name="Qiu B.Y."/>
            <person name="Chen P.T."/>
            <person name="Zhang W."/>
            <person name="Slipinski A."/>
            <person name="Escalona H.E."/>
            <person name="Waterhouse R.M."/>
            <person name="Zwick A."/>
            <person name="Pang H."/>
        </authorList>
    </citation>
    <scope>NUCLEOTIDE SEQUENCE [LARGE SCALE GENOMIC DNA]</scope>
    <source>
        <strain evidence="2">SYSU2018</strain>
    </source>
</reference>
<feature type="compositionally biased region" description="Basic and acidic residues" evidence="1">
    <location>
        <begin position="328"/>
        <end position="348"/>
    </location>
</feature>
<feature type="region of interest" description="Disordered" evidence="1">
    <location>
        <begin position="1"/>
        <end position="176"/>
    </location>
</feature>
<evidence type="ECO:0000256" key="1">
    <source>
        <dbReference type="SAM" id="MobiDB-lite"/>
    </source>
</evidence>
<feature type="compositionally biased region" description="Basic and acidic residues" evidence="1">
    <location>
        <begin position="125"/>
        <end position="160"/>
    </location>
</feature>
<dbReference type="EMBL" id="JABFTP020000036">
    <property type="protein sequence ID" value="KAL3270407.1"/>
    <property type="molecule type" value="Genomic_DNA"/>
</dbReference>
<protein>
    <submittedName>
        <fullName evidence="2">Uncharacterized protein</fullName>
    </submittedName>
</protein>
<feature type="compositionally biased region" description="Basic and acidic residues" evidence="1">
    <location>
        <begin position="300"/>
        <end position="313"/>
    </location>
</feature>